<proteinExistence type="predicted"/>
<name>A0A563VZL9_9CYAN</name>
<organism evidence="1 2">
    <name type="scientific">Hyella patelloides LEGE 07179</name>
    <dbReference type="NCBI Taxonomy" id="945734"/>
    <lineage>
        <taxon>Bacteria</taxon>
        <taxon>Bacillati</taxon>
        <taxon>Cyanobacteriota</taxon>
        <taxon>Cyanophyceae</taxon>
        <taxon>Pleurocapsales</taxon>
        <taxon>Hyellaceae</taxon>
        <taxon>Hyella</taxon>
    </lineage>
</organism>
<evidence type="ECO:0000313" key="2">
    <source>
        <dbReference type="Proteomes" id="UP000320055"/>
    </source>
</evidence>
<evidence type="ECO:0000313" key="1">
    <source>
        <dbReference type="EMBL" id="VEP16713.1"/>
    </source>
</evidence>
<sequence length="43" mass="5233">MLPYEFTFQPFFSLQIFVELTIVRTRERDRCHYKFGSTLNTEA</sequence>
<keyword evidence="2" id="KW-1185">Reference proteome</keyword>
<dbReference type="EMBL" id="CAACVJ010000432">
    <property type="protein sequence ID" value="VEP16713.1"/>
    <property type="molecule type" value="Genomic_DNA"/>
</dbReference>
<accession>A0A563VZL9</accession>
<protein>
    <submittedName>
        <fullName evidence="1">Uncharacterized protein</fullName>
    </submittedName>
</protein>
<dbReference type="Proteomes" id="UP000320055">
    <property type="component" value="Unassembled WGS sequence"/>
</dbReference>
<gene>
    <name evidence="1" type="ORF">H1P_4880002</name>
</gene>
<dbReference type="AlphaFoldDB" id="A0A563VZL9"/>
<dbReference type="RefSeq" id="WP_281291277.1">
    <property type="nucleotide sequence ID" value="NZ_LR214222.1"/>
</dbReference>
<reference evidence="1 2" key="1">
    <citation type="submission" date="2019-01" db="EMBL/GenBank/DDBJ databases">
        <authorList>
            <person name="Brito A."/>
        </authorList>
    </citation>
    <scope>NUCLEOTIDE SEQUENCE [LARGE SCALE GENOMIC DNA]</scope>
    <source>
        <strain evidence="1">1</strain>
    </source>
</reference>